<sequence>MIRPIPRKETSMDLPPDHSSAQLPTKQGWFQTWRAVDTKSFAAGLGGLLLWLATCIVLGLAYLAVLKAFQPYPESFIGSLFFVIGIFAMPIASAFALITYLPLLMMQRYLTRAVFVAAATWANVSFLCWGVSVINEDPRDFNRLWNDISPLMFGYGLSIGVVASAIQWYSSRTLRPKMKVALPPKRASIAESLELMFVAALVFVVCRSHFGDLTVPMLFWVAVVMGATAGIALSMLSLLMIPPADSQAVTSLKPPLKRAGMMVLANTLLVGSIVAAWATWIAPTLLPLRLTWDSGVGLTLASLFSALMFIASTCVGLRWLRYWGWTLQHAREREKSPAISFPNQTSTDSARSTAETGKSA</sequence>
<keyword evidence="4" id="KW-1185">Reference proteome</keyword>
<evidence type="ECO:0000256" key="2">
    <source>
        <dbReference type="SAM" id="Phobius"/>
    </source>
</evidence>
<feature type="region of interest" description="Disordered" evidence="1">
    <location>
        <begin position="336"/>
        <end position="360"/>
    </location>
</feature>
<feature type="compositionally biased region" description="Basic and acidic residues" evidence="1">
    <location>
        <begin position="1"/>
        <end position="11"/>
    </location>
</feature>
<accession>A0A2G1W7E6</accession>
<feature type="transmembrane region" description="Helical" evidence="2">
    <location>
        <begin position="41"/>
        <end position="64"/>
    </location>
</feature>
<feature type="transmembrane region" description="Helical" evidence="2">
    <location>
        <begin position="76"/>
        <end position="101"/>
    </location>
</feature>
<protein>
    <submittedName>
        <fullName evidence="3">Uncharacterized protein</fullName>
    </submittedName>
</protein>
<dbReference type="EMBL" id="NIZW01000009">
    <property type="protein sequence ID" value="PHQ34938.1"/>
    <property type="molecule type" value="Genomic_DNA"/>
</dbReference>
<keyword evidence="2" id="KW-0812">Transmembrane</keyword>
<evidence type="ECO:0000313" key="3">
    <source>
        <dbReference type="EMBL" id="PHQ34938.1"/>
    </source>
</evidence>
<feature type="transmembrane region" description="Helical" evidence="2">
    <location>
        <begin position="192"/>
        <end position="211"/>
    </location>
</feature>
<feature type="transmembrane region" description="Helical" evidence="2">
    <location>
        <begin position="300"/>
        <end position="320"/>
    </location>
</feature>
<evidence type="ECO:0000313" key="4">
    <source>
        <dbReference type="Proteomes" id="UP000225740"/>
    </source>
</evidence>
<feature type="transmembrane region" description="Helical" evidence="2">
    <location>
        <begin position="262"/>
        <end position="280"/>
    </location>
</feature>
<feature type="transmembrane region" description="Helical" evidence="2">
    <location>
        <begin position="152"/>
        <end position="171"/>
    </location>
</feature>
<name>A0A2G1W7E6_9BACT</name>
<feature type="compositionally biased region" description="Polar residues" evidence="1">
    <location>
        <begin position="341"/>
        <end position="360"/>
    </location>
</feature>
<keyword evidence="2" id="KW-0472">Membrane</keyword>
<dbReference type="Proteomes" id="UP000225740">
    <property type="component" value="Unassembled WGS sequence"/>
</dbReference>
<dbReference type="AlphaFoldDB" id="A0A2G1W7E6"/>
<feature type="transmembrane region" description="Helical" evidence="2">
    <location>
        <begin position="217"/>
        <end position="241"/>
    </location>
</feature>
<keyword evidence="2" id="KW-1133">Transmembrane helix</keyword>
<feature type="transmembrane region" description="Helical" evidence="2">
    <location>
        <begin position="113"/>
        <end position="132"/>
    </location>
</feature>
<evidence type="ECO:0000256" key="1">
    <source>
        <dbReference type="SAM" id="MobiDB-lite"/>
    </source>
</evidence>
<comment type="caution">
    <text evidence="3">The sequence shown here is derived from an EMBL/GenBank/DDBJ whole genome shotgun (WGS) entry which is preliminary data.</text>
</comment>
<gene>
    <name evidence="3" type="ORF">CEE69_13865</name>
</gene>
<organism evidence="3 4">
    <name type="scientific">Rhodopirellula bahusiensis</name>
    <dbReference type="NCBI Taxonomy" id="2014065"/>
    <lineage>
        <taxon>Bacteria</taxon>
        <taxon>Pseudomonadati</taxon>
        <taxon>Planctomycetota</taxon>
        <taxon>Planctomycetia</taxon>
        <taxon>Pirellulales</taxon>
        <taxon>Pirellulaceae</taxon>
        <taxon>Rhodopirellula</taxon>
    </lineage>
</organism>
<proteinExistence type="predicted"/>
<feature type="region of interest" description="Disordered" evidence="1">
    <location>
        <begin position="1"/>
        <end position="22"/>
    </location>
</feature>
<reference evidence="3 4" key="1">
    <citation type="submission" date="2017-06" db="EMBL/GenBank/DDBJ databases">
        <title>Description of Rhodopirellula bahusiensis sp. nov.</title>
        <authorList>
            <person name="Kizina J."/>
            <person name="Harder J."/>
        </authorList>
    </citation>
    <scope>NUCLEOTIDE SEQUENCE [LARGE SCALE GENOMIC DNA]</scope>
    <source>
        <strain evidence="3 4">SWK21</strain>
    </source>
</reference>